<protein>
    <recommendedName>
        <fullName evidence="1">BppU N-terminal domain-containing protein</fullName>
    </recommendedName>
</protein>
<organism evidence="3 4">
    <name type="scientific">Lactococcus lactis</name>
    <dbReference type="NCBI Taxonomy" id="1358"/>
    <lineage>
        <taxon>Bacteria</taxon>
        <taxon>Bacillati</taxon>
        <taxon>Bacillota</taxon>
        <taxon>Bacilli</taxon>
        <taxon>Lactobacillales</taxon>
        <taxon>Streptococcaceae</taxon>
        <taxon>Lactococcus</taxon>
    </lineage>
</organism>
<proteinExistence type="predicted"/>
<evidence type="ECO:0000259" key="1">
    <source>
        <dbReference type="Pfam" id="PF10651"/>
    </source>
</evidence>
<reference evidence="4" key="2">
    <citation type="submission" date="2018-05" db="EMBL/GenBank/DDBJ databases">
        <authorList>
            <person name="Duru I."/>
        </authorList>
    </citation>
    <scope>NUCLEOTIDE SEQUENCE [LARGE SCALE GENOMIC DNA]</scope>
</reference>
<sequence length="877" mass="99856">MTEHFITLSTTEPNNYVGLLKMRQGDTNTQEIEATITANGQLFKFDRLSVFFNAVLPNGNVIRDKVTEVNYVNSKLNYVVADSFLQDVAQVTAWFSFENGEKIIDSTKNFQYSVIGGWKECIPQGNYIYELSEIQREIEEIIGNKDFTSLLSKLMYFNSKVDFLGQQKADKTDVAKVEDMVSKMPSATPKETFNNLSKLKEKYPSGSTSAMVVLESDGVTGYVYLWNGSEWKKGALYQGLGLVEKSVTFDKLYVDSFDALSTANVFGGKGIVGNDGDKNIILTDEPNSTVYRIPLDQTGFMNIKLIEPVVGYHQSIFVVDKNNKMVFRSTWNQLQQISRGGWKIANNSLEVDIELVRQVDLADAIYINIPTSRINEFKAETIENIDLADLKYLDLRNYKNPPSESLGSLSDKYMPFESEKLLNKRLIGYVPETGEVSFENDSSWMTFKIINVPNKGTLTLPKSSITSDQLFVLEDSDQVCFNHIYHSNKEPWFNVSETSMTISFTDLIRMYPRTVTLYVGFKKADDENFFSEAKNIAQLSDVFKWAEDPNQDKLTEYNLNFPPYVPLVAGKESYIYFDNLLIDKNFYVQSIPAIARNRREDKVVLSGISNYTQSINIGGVSGNIPIKSISESAGAGKNLKVMVIGESTSEDGRFMTNLKNFFDSDVVNIDFIGTRTSGGVRHEARSGWGSGTLRYIGKANNATNSFWNPEIREFDLDYYFSQHSDVPIPDVILLNFGINEVNRYVTDGRSGTQSEHYDFFIREFRKKNPNLISIIGLSHSFSRWSNYWMESERDNIMKRTKQTIEDFKDRESERIFLNPWYVCLDMRWDFQYSEIKSNQFSEKTSIVGTDGVHPAESGYKNMALMSYFAIKNAVSKQ</sequence>
<reference evidence="2" key="1">
    <citation type="submission" date="2018-01" db="EMBL/GenBank/DDBJ databases">
        <authorList>
            <person name="Gaut B.S."/>
            <person name="Morton B.R."/>
            <person name="Clegg M.T."/>
            <person name="Duvall M.R."/>
        </authorList>
    </citation>
    <scope>NUCLEOTIDE SEQUENCE</scope>
    <source>
        <strain evidence="2">Lactococcus lactis</strain>
    </source>
</reference>
<reference evidence="3" key="3">
    <citation type="submission" date="2018-05" db="EMBL/GenBank/DDBJ databases">
        <authorList>
            <person name="Lanie J.A."/>
            <person name="Ng W.-L."/>
            <person name="Kazmierczak K.M."/>
            <person name="Andrzejewski T.M."/>
            <person name="Davidsen T.M."/>
            <person name="Wayne K.J."/>
            <person name="Tettelin H."/>
            <person name="Glass J.I."/>
            <person name="Rusch D."/>
            <person name="Podicherti R."/>
            <person name="Tsui H.-C.T."/>
            <person name="Winkler M.E."/>
        </authorList>
    </citation>
    <scope>NUCLEOTIDE SEQUENCE</scope>
    <source>
        <strain evidence="3">Lactococcus lactis</strain>
    </source>
</reference>
<dbReference type="Gene3D" id="3.40.50.1110">
    <property type="entry name" value="SGNH hydrolase"/>
    <property type="match status" value="1"/>
</dbReference>
<dbReference type="RefSeq" id="WP_127094032.1">
    <property type="nucleotide sequence ID" value="NZ_OGTW02000091.1"/>
</dbReference>
<accession>A0A2X0SSU7</accession>
<name>A0A2X0SSU7_9LACT</name>
<dbReference type="Pfam" id="PF00657">
    <property type="entry name" value="Lipase_GDSL"/>
    <property type="match status" value="1"/>
</dbReference>
<dbReference type="SUPFAM" id="SSF52266">
    <property type="entry name" value="SGNH hydrolase"/>
    <property type="match status" value="1"/>
</dbReference>
<dbReference type="Pfam" id="PF10651">
    <property type="entry name" value="BppU_N"/>
    <property type="match status" value="1"/>
</dbReference>
<dbReference type="InterPro" id="IPR036514">
    <property type="entry name" value="SGNH_hydro_sf"/>
</dbReference>
<dbReference type="Gene3D" id="2.60.40.3350">
    <property type="match status" value="1"/>
</dbReference>
<gene>
    <name evidence="3" type="ORF">AMHIJAGA_02045</name>
</gene>
<dbReference type="InterPro" id="IPR018913">
    <property type="entry name" value="BppU_N"/>
</dbReference>
<dbReference type="AlphaFoldDB" id="A0A2X0SSU7"/>
<evidence type="ECO:0000313" key="2">
    <source>
        <dbReference type="EMBL" id="SPB27704.1"/>
    </source>
</evidence>
<dbReference type="EMBL" id="OGTW01000091">
    <property type="protein sequence ID" value="SPB27704.1"/>
    <property type="molecule type" value="Genomic_DNA"/>
</dbReference>
<evidence type="ECO:0000313" key="4">
    <source>
        <dbReference type="Proteomes" id="UP000279235"/>
    </source>
</evidence>
<dbReference type="Proteomes" id="UP000279235">
    <property type="component" value="Unassembled WGS sequence"/>
</dbReference>
<evidence type="ECO:0000313" key="3">
    <source>
        <dbReference type="EMBL" id="SPS12095.1"/>
    </source>
</evidence>
<dbReference type="GO" id="GO:0016788">
    <property type="term" value="F:hydrolase activity, acting on ester bonds"/>
    <property type="evidence" value="ECO:0007669"/>
    <property type="project" value="InterPro"/>
</dbReference>
<feature type="domain" description="BppU N-terminal" evidence="1">
    <location>
        <begin position="3"/>
        <end position="140"/>
    </location>
</feature>
<dbReference type="InterPro" id="IPR001087">
    <property type="entry name" value="GDSL"/>
</dbReference>
<dbReference type="EMBL" id="OGTW02000091">
    <property type="protein sequence ID" value="SPS12095.1"/>
    <property type="molecule type" value="Genomic_DNA"/>
</dbReference>